<protein>
    <submittedName>
        <fullName evidence="1">Uncharacterized protein</fullName>
    </submittedName>
</protein>
<evidence type="ECO:0000313" key="1">
    <source>
        <dbReference type="EMBL" id="SDU25669.1"/>
    </source>
</evidence>
<accession>A0A1H2H1S6</accession>
<dbReference type="Proteomes" id="UP000182977">
    <property type="component" value="Chromosome I"/>
</dbReference>
<organism evidence="1 2">
    <name type="scientific">Jiangella alkaliphila</name>
    <dbReference type="NCBI Taxonomy" id="419479"/>
    <lineage>
        <taxon>Bacteria</taxon>
        <taxon>Bacillati</taxon>
        <taxon>Actinomycetota</taxon>
        <taxon>Actinomycetes</taxon>
        <taxon>Jiangellales</taxon>
        <taxon>Jiangellaceae</taxon>
        <taxon>Jiangella</taxon>
    </lineage>
</organism>
<dbReference type="STRING" id="419479.SAMN04488563_0789"/>
<proteinExistence type="predicted"/>
<reference evidence="2" key="1">
    <citation type="submission" date="2016-10" db="EMBL/GenBank/DDBJ databases">
        <authorList>
            <person name="Varghese N."/>
            <person name="Submissions S."/>
        </authorList>
    </citation>
    <scope>NUCLEOTIDE SEQUENCE [LARGE SCALE GENOMIC DNA]</scope>
    <source>
        <strain evidence="2">DSM 45079</strain>
    </source>
</reference>
<dbReference type="OrthoDB" id="5188812at2"/>
<dbReference type="EMBL" id="LT629791">
    <property type="protein sequence ID" value="SDU25669.1"/>
    <property type="molecule type" value="Genomic_DNA"/>
</dbReference>
<keyword evidence="2" id="KW-1185">Reference proteome</keyword>
<dbReference type="RefSeq" id="WP_046766386.1">
    <property type="nucleotide sequence ID" value="NZ_KQ061219.1"/>
</dbReference>
<dbReference type="AlphaFoldDB" id="A0A1H2H1S6"/>
<name>A0A1H2H1S6_9ACTN</name>
<gene>
    <name evidence="1" type="ORF">SAMN04488563_0789</name>
</gene>
<evidence type="ECO:0000313" key="2">
    <source>
        <dbReference type="Proteomes" id="UP000182977"/>
    </source>
</evidence>
<sequence>MTQKRRIIKNDKCHLRWCQEAGAHAVHRQYLTSFLTDEGRAVGVNVVQSGDRPRAVELTMLPRRGRGQTVVFQLTEAEAVAKGMRAGIRLARPR</sequence>